<proteinExistence type="predicted"/>
<evidence type="ECO:0000313" key="2">
    <source>
        <dbReference type="Proteomes" id="UP000755585"/>
    </source>
</evidence>
<dbReference type="Proteomes" id="UP000755585">
    <property type="component" value="Unassembled WGS sequence"/>
</dbReference>
<organism evidence="1 2">
    <name type="scientific">Kribbella aluminosa</name>
    <dbReference type="NCBI Taxonomy" id="416017"/>
    <lineage>
        <taxon>Bacteria</taxon>
        <taxon>Bacillati</taxon>
        <taxon>Actinomycetota</taxon>
        <taxon>Actinomycetes</taxon>
        <taxon>Propionibacteriales</taxon>
        <taxon>Kribbellaceae</taxon>
        <taxon>Kribbella</taxon>
    </lineage>
</organism>
<dbReference type="Gene3D" id="1.50.10.20">
    <property type="match status" value="1"/>
</dbReference>
<evidence type="ECO:0000313" key="1">
    <source>
        <dbReference type="EMBL" id="MBP2355010.1"/>
    </source>
</evidence>
<accession>A0ABS4UTN8</accession>
<name>A0ABS4UTN8_9ACTN</name>
<dbReference type="InterPro" id="IPR008930">
    <property type="entry name" value="Terpenoid_cyclase/PrenylTrfase"/>
</dbReference>
<dbReference type="EMBL" id="JAGINT010000002">
    <property type="protein sequence ID" value="MBP2355010.1"/>
    <property type="molecule type" value="Genomic_DNA"/>
</dbReference>
<keyword evidence="2" id="KW-1185">Reference proteome</keyword>
<reference evidence="1 2" key="1">
    <citation type="submission" date="2021-03" db="EMBL/GenBank/DDBJ databases">
        <title>Sequencing the genomes of 1000 actinobacteria strains.</title>
        <authorList>
            <person name="Klenk H.-P."/>
        </authorList>
    </citation>
    <scope>NUCLEOTIDE SEQUENCE [LARGE SCALE GENOMIC DNA]</scope>
    <source>
        <strain evidence="1 2">DSM 18824</strain>
    </source>
</reference>
<comment type="caution">
    <text evidence="1">The sequence shown here is derived from an EMBL/GenBank/DDBJ whole genome shotgun (WGS) entry which is preliminary data.</text>
</comment>
<gene>
    <name evidence="1" type="ORF">JOF29_006120</name>
</gene>
<dbReference type="RefSeq" id="WP_209697736.1">
    <property type="nucleotide sequence ID" value="NZ_BAAAVU010000015.1"/>
</dbReference>
<sequence length="391" mass="42799">MMTLPIDRIDDSVGRAIRWLITLLPEEDGSAGIWERLRIDQDDAVVRRVRPDCTAETAALLDAAGAVQERPDYGKLAGSMRGWLQCVQRPDGGFPFYELTPAPNGTADDGATADLMWPNDNGKVLELLCLGDYPRESTTRLASYLIDNQREDGWFSLDAVDYRGPCFVSWPVVGLARYYASSGDERAAAAVTKAIGYLRSLQCADGRLKTTYEISGTENWRPVSSETAEALRAFALAHRLVGLDTRAEIAGCREFLTRLTTAEGAIRNCDAASVGASEQADPALTDLVYTCGYALHGWLDAWRATGERSDLAAAVSLGEFLISIQVDDPSVAWDGAWRGSYDVDQRTWRGRANQSNPIDEGGEFSVYTGWTTATIATGLLRIRNELARAPR</sequence>
<protein>
    <recommendedName>
        <fullName evidence="3">Squalene cyclase C-terminal domain-containing protein</fullName>
    </recommendedName>
</protein>
<dbReference type="SUPFAM" id="SSF48239">
    <property type="entry name" value="Terpenoid cyclases/Protein prenyltransferases"/>
    <property type="match status" value="1"/>
</dbReference>
<evidence type="ECO:0008006" key="3">
    <source>
        <dbReference type="Google" id="ProtNLM"/>
    </source>
</evidence>